<accession>A0ACC0CQ75</accession>
<evidence type="ECO:0000313" key="1">
    <source>
        <dbReference type="EMBL" id="KAI6082463.1"/>
    </source>
</evidence>
<keyword evidence="2" id="KW-1185">Reference proteome</keyword>
<name>A0ACC0CQ75_9PEZI</name>
<organism evidence="1 2">
    <name type="scientific">Hypoxylon rubiginosum</name>
    <dbReference type="NCBI Taxonomy" id="110542"/>
    <lineage>
        <taxon>Eukaryota</taxon>
        <taxon>Fungi</taxon>
        <taxon>Dikarya</taxon>
        <taxon>Ascomycota</taxon>
        <taxon>Pezizomycotina</taxon>
        <taxon>Sordariomycetes</taxon>
        <taxon>Xylariomycetidae</taxon>
        <taxon>Xylariales</taxon>
        <taxon>Hypoxylaceae</taxon>
        <taxon>Hypoxylon</taxon>
    </lineage>
</organism>
<evidence type="ECO:0000313" key="2">
    <source>
        <dbReference type="Proteomes" id="UP001497680"/>
    </source>
</evidence>
<sequence>MHSLLGIMTPLENLEDLKHDVHKQFKEGKLQATGPITASGVTPGFAKLIRVLEQKSNRNFGKYAVVDLDSSESSFDNEGEEVCVLCLKQNDVRPATWIDSFMPCPVDDNTLILSNHVKLYGGQKLGGVYLILWKSVDEPQKLIASTQDEMKNHFMDLLAGITTSIRIFSKTFEASATMLENRVKESQKQGKEMLDLMACFLELGNQDLVELLTDTTQEGRKPANDTAAQKPGADQDGGMQSINKQETG</sequence>
<gene>
    <name evidence="1" type="ORF">F4821DRAFT_263870</name>
</gene>
<dbReference type="EMBL" id="MU394370">
    <property type="protein sequence ID" value="KAI6082463.1"/>
    <property type="molecule type" value="Genomic_DNA"/>
</dbReference>
<comment type="caution">
    <text evidence="1">The sequence shown here is derived from an EMBL/GenBank/DDBJ whole genome shotgun (WGS) entry which is preliminary data.</text>
</comment>
<protein>
    <submittedName>
        <fullName evidence="1">Uncharacterized protein</fullName>
    </submittedName>
</protein>
<dbReference type="Proteomes" id="UP001497680">
    <property type="component" value="Unassembled WGS sequence"/>
</dbReference>
<proteinExistence type="predicted"/>
<reference evidence="1 2" key="1">
    <citation type="journal article" date="2022" name="New Phytol.">
        <title>Ecological generalism drives hyperdiversity of secondary metabolite gene clusters in xylarialean endophytes.</title>
        <authorList>
            <person name="Franco M.E.E."/>
            <person name="Wisecaver J.H."/>
            <person name="Arnold A.E."/>
            <person name="Ju Y.M."/>
            <person name="Slot J.C."/>
            <person name="Ahrendt S."/>
            <person name="Moore L.P."/>
            <person name="Eastman K.E."/>
            <person name="Scott K."/>
            <person name="Konkel Z."/>
            <person name="Mondo S.J."/>
            <person name="Kuo A."/>
            <person name="Hayes R.D."/>
            <person name="Haridas S."/>
            <person name="Andreopoulos B."/>
            <person name="Riley R."/>
            <person name="LaButti K."/>
            <person name="Pangilinan J."/>
            <person name="Lipzen A."/>
            <person name="Amirebrahimi M."/>
            <person name="Yan J."/>
            <person name="Adam C."/>
            <person name="Keymanesh K."/>
            <person name="Ng V."/>
            <person name="Louie K."/>
            <person name="Northen T."/>
            <person name="Drula E."/>
            <person name="Henrissat B."/>
            <person name="Hsieh H.M."/>
            <person name="Youens-Clark K."/>
            <person name="Lutzoni F."/>
            <person name="Miadlikowska J."/>
            <person name="Eastwood D.C."/>
            <person name="Hamelin R.C."/>
            <person name="Grigoriev I.V."/>
            <person name="U'Ren J.M."/>
        </authorList>
    </citation>
    <scope>NUCLEOTIDE SEQUENCE [LARGE SCALE GENOMIC DNA]</scope>
    <source>
        <strain evidence="1 2">ER1909</strain>
    </source>
</reference>